<feature type="chain" id="PRO_5040834514" evidence="1">
    <location>
        <begin position="33"/>
        <end position="71"/>
    </location>
</feature>
<evidence type="ECO:0000313" key="3">
    <source>
        <dbReference type="Proteomes" id="UP000324639"/>
    </source>
</evidence>
<protein>
    <submittedName>
        <fullName evidence="2">BgtTE-56060</fullName>
    </submittedName>
</protein>
<reference evidence="2 3" key="1">
    <citation type="submission" date="2018-08" db="EMBL/GenBank/DDBJ databases">
        <authorList>
            <person name="Muller C M."/>
        </authorList>
    </citation>
    <scope>NUCLEOTIDE SEQUENCE [LARGE SCALE GENOMIC DNA]</scope>
</reference>
<accession>A0A9X9MHX9</accession>
<organism evidence="2 3">
    <name type="scientific">Blumeria graminis f. sp. tritici</name>
    <dbReference type="NCBI Taxonomy" id="62690"/>
    <lineage>
        <taxon>Eukaryota</taxon>
        <taxon>Fungi</taxon>
        <taxon>Dikarya</taxon>
        <taxon>Ascomycota</taxon>
        <taxon>Pezizomycotina</taxon>
        <taxon>Leotiomycetes</taxon>
        <taxon>Erysiphales</taxon>
        <taxon>Erysiphaceae</taxon>
        <taxon>Blumeria</taxon>
    </lineage>
</organism>
<gene>
    <name evidence="2" type="ORF">BGT96224V316_LOCUS4582</name>
</gene>
<name>A0A9X9MHX9_BLUGR</name>
<dbReference type="Proteomes" id="UP000324639">
    <property type="component" value="Chromosome Bgt_-06"/>
</dbReference>
<sequence length="71" mass="8441">MSVLGELRTQWFLFLFFFFFAIFPGCHTPANGHRFVGWRGETMKGKGLLQVYDRMRTCEGWYRLRGAVWES</sequence>
<evidence type="ECO:0000313" key="2">
    <source>
        <dbReference type="EMBL" id="VDB88379.1"/>
    </source>
</evidence>
<dbReference type="AlphaFoldDB" id="A0A9X9MHX9"/>
<keyword evidence="1" id="KW-0732">Signal</keyword>
<evidence type="ECO:0000256" key="1">
    <source>
        <dbReference type="SAM" id="SignalP"/>
    </source>
</evidence>
<dbReference type="EMBL" id="LR026989">
    <property type="protein sequence ID" value="VDB88379.1"/>
    <property type="molecule type" value="Genomic_DNA"/>
</dbReference>
<proteinExistence type="predicted"/>
<keyword evidence="3" id="KW-1185">Reference proteome</keyword>
<feature type="signal peptide" evidence="1">
    <location>
        <begin position="1"/>
        <end position="32"/>
    </location>
</feature>